<dbReference type="AlphaFoldDB" id="A0A7W6F3H5"/>
<sequence length="85" mass="9446">MTMHDLSNLQLGIRRSAEMAAVFMIGDGLLGLLQPRRHVDLWRSEVEAVDLLVRPFADHPGRRRAYGLLQLGAGLLLAATLTRRA</sequence>
<protein>
    <submittedName>
        <fullName evidence="1">Uncharacterized protein</fullName>
    </submittedName>
</protein>
<accession>A0A7W6F3H5</accession>
<keyword evidence="2" id="KW-1185">Reference proteome</keyword>
<reference evidence="1 2" key="1">
    <citation type="submission" date="2020-08" db="EMBL/GenBank/DDBJ databases">
        <title>Genomic Encyclopedia of Type Strains, Phase IV (KMG-IV): sequencing the most valuable type-strain genomes for metagenomic binning, comparative biology and taxonomic classification.</title>
        <authorList>
            <person name="Goeker M."/>
        </authorList>
    </citation>
    <scope>NUCLEOTIDE SEQUENCE [LARGE SCALE GENOMIC DNA]</scope>
    <source>
        <strain evidence="1 2">DSM 19512</strain>
    </source>
</reference>
<name>A0A7W6F3H5_9SPHN</name>
<organism evidence="1 2">
    <name type="scientific">Sphingomonas pseudosanguinis</name>
    <dbReference type="NCBI Taxonomy" id="413712"/>
    <lineage>
        <taxon>Bacteria</taxon>
        <taxon>Pseudomonadati</taxon>
        <taxon>Pseudomonadota</taxon>
        <taxon>Alphaproteobacteria</taxon>
        <taxon>Sphingomonadales</taxon>
        <taxon>Sphingomonadaceae</taxon>
        <taxon>Sphingomonas</taxon>
    </lineage>
</organism>
<gene>
    <name evidence="1" type="ORF">GGR48_002242</name>
</gene>
<dbReference type="Proteomes" id="UP000538670">
    <property type="component" value="Unassembled WGS sequence"/>
</dbReference>
<proteinExistence type="predicted"/>
<dbReference type="RefSeq" id="WP_240456058.1">
    <property type="nucleotide sequence ID" value="NZ_JACIDH010000009.1"/>
</dbReference>
<evidence type="ECO:0000313" key="1">
    <source>
        <dbReference type="EMBL" id="MBB3879808.1"/>
    </source>
</evidence>
<evidence type="ECO:0000313" key="2">
    <source>
        <dbReference type="Proteomes" id="UP000538670"/>
    </source>
</evidence>
<comment type="caution">
    <text evidence="1">The sequence shown here is derived from an EMBL/GenBank/DDBJ whole genome shotgun (WGS) entry which is preliminary data.</text>
</comment>
<dbReference type="EMBL" id="JACIDH010000009">
    <property type="protein sequence ID" value="MBB3879808.1"/>
    <property type="molecule type" value="Genomic_DNA"/>
</dbReference>